<dbReference type="AlphaFoldDB" id="A0A381X9Z7"/>
<dbReference type="InterPro" id="IPR027417">
    <property type="entry name" value="P-loop_NTPase"/>
</dbReference>
<dbReference type="PROSITE" id="PS00211">
    <property type="entry name" value="ABC_TRANSPORTER_1"/>
    <property type="match status" value="1"/>
</dbReference>
<dbReference type="InterPro" id="IPR017871">
    <property type="entry name" value="ABC_transporter-like_CS"/>
</dbReference>
<feature type="domain" description="ABC transporter" evidence="3">
    <location>
        <begin position="1"/>
        <end position="242"/>
    </location>
</feature>
<dbReference type="GO" id="GO:0022857">
    <property type="term" value="F:transmembrane transporter activity"/>
    <property type="evidence" value="ECO:0007669"/>
    <property type="project" value="TreeGrafter"/>
</dbReference>
<dbReference type="PANTHER" id="PTHR24220">
    <property type="entry name" value="IMPORT ATP-BINDING PROTEIN"/>
    <property type="match status" value="1"/>
</dbReference>
<evidence type="ECO:0000313" key="4">
    <source>
        <dbReference type="EMBL" id="SVA61585.1"/>
    </source>
</evidence>
<sequence>MNSEPILSIQAAEIGFEDSRPLLEGCNLEIGPGEIVGLIGRSGIGKTTLIRTIAGLIRPLSGDVLFAGENISHSARGTIGLIPQRLGLIQHQTVGYNVLMGALPNSTWLQSILSLPSAEMRDATRKAIAAVGLEDKTLTSVNLLSGGQQRRVAIARSMVQNPQLLLADECLGELDAETARDIIGLLKALVDDHGTSILIVDHNPVRARTFCDRVLQLRGRTIIPLSEEEQDEATALPQYRGGE</sequence>
<protein>
    <recommendedName>
        <fullName evidence="3">ABC transporter domain-containing protein</fullName>
    </recommendedName>
</protein>
<name>A0A381X9Z7_9ZZZZ</name>
<dbReference type="Pfam" id="PF00005">
    <property type="entry name" value="ABC_tran"/>
    <property type="match status" value="1"/>
</dbReference>
<proteinExistence type="predicted"/>
<keyword evidence="2" id="KW-0067">ATP-binding</keyword>
<dbReference type="GO" id="GO:0005524">
    <property type="term" value="F:ATP binding"/>
    <property type="evidence" value="ECO:0007669"/>
    <property type="project" value="UniProtKB-KW"/>
</dbReference>
<dbReference type="GO" id="GO:0005886">
    <property type="term" value="C:plasma membrane"/>
    <property type="evidence" value="ECO:0007669"/>
    <property type="project" value="TreeGrafter"/>
</dbReference>
<evidence type="ECO:0000256" key="2">
    <source>
        <dbReference type="ARBA" id="ARBA00022840"/>
    </source>
</evidence>
<dbReference type="InterPro" id="IPR015854">
    <property type="entry name" value="ABC_transpr_LolD-like"/>
</dbReference>
<dbReference type="PROSITE" id="PS50893">
    <property type="entry name" value="ABC_TRANSPORTER_2"/>
    <property type="match status" value="1"/>
</dbReference>
<dbReference type="GO" id="GO:0016887">
    <property type="term" value="F:ATP hydrolysis activity"/>
    <property type="evidence" value="ECO:0007669"/>
    <property type="project" value="InterPro"/>
</dbReference>
<organism evidence="4">
    <name type="scientific">marine metagenome</name>
    <dbReference type="NCBI Taxonomy" id="408172"/>
    <lineage>
        <taxon>unclassified sequences</taxon>
        <taxon>metagenomes</taxon>
        <taxon>ecological metagenomes</taxon>
    </lineage>
</organism>
<dbReference type="EMBL" id="UINC01014442">
    <property type="protein sequence ID" value="SVA61585.1"/>
    <property type="molecule type" value="Genomic_DNA"/>
</dbReference>
<gene>
    <name evidence="4" type="ORF">METZ01_LOCUS114439</name>
</gene>
<reference evidence="4" key="1">
    <citation type="submission" date="2018-05" db="EMBL/GenBank/DDBJ databases">
        <authorList>
            <person name="Lanie J.A."/>
            <person name="Ng W.-L."/>
            <person name="Kazmierczak K.M."/>
            <person name="Andrzejewski T.M."/>
            <person name="Davidsen T.M."/>
            <person name="Wayne K.J."/>
            <person name="Tettelin H."/>
            <person name="Glass J.I."/>
            <person name="Rusch D."/>
            <person name="Podicherti R."/>
            <person name="Tsui H.-C.T."/>
            <person name="Winkler M.E."/>
        </authorList>
    </citation>
    <scope>NUCLEOTIDE SEQUENCE</scope>
</reference>
<evidence type="ECO:0000259" key="3">
    <source>
        <dbReference type="PROSITE" id="PS50893"/>
    </source>
</evidence>
<evidence type="ECO:0000256" key="1">
    <source>
        <dbReference type="ARBA" id="ARBA00022741"/>
    </source>
</evidence>
<keyword evidence="1" id="KW-0547">Nucleotide-binding</keyword>
<dbReference type="SUPFAM" id="SSF52540">
    <property type="entry name" value="P-loop containing nucleoside triphosphate hydrolases"/>
    <property type="match status" value="1"/>
</dbReference>
<accession>A0A381X9Z7</accession>
<dbReference type="InterPro" id="IPR003439">
    <property type="entry name" value="ABC_transporter-like_ATP-bd"/>
</dbReference>
<dbReference type="Gene3D" id="3.40.50.300">
    <property type="entry name" value="P-loop containing nucleotide triphosphate hydrolases"/>
    <property type="match status" value="1"/>
</dbReference>
<dbReference type="SMART" id="SM00382">
    <property type="entry name" value="AAA"/>
    <property type="match status" value="1"/>
</dbReference>
<dbReference type="PANTHER" id="PTHR24220:SF659">
    <property type="entry name" value="TRANSPORTER, PUTATIVE-RELATED"/>
    <property type="match status" value="1"/>
</dbReference>
<dbReference type="InterPro" id="IPR003593">
    <property type="entry name" value="AAA+_ATPase"/>
</dbReference>